<proteinExistence type="predicted"/>
<dbReference type="EMBL" id="JADBEK010000001">
    <property type="protein sequence ID" value="MBE1590181.1"/>
    <property type="molecule type" value="Genomic_DNA"/>
</dbReference>
<dbReference type="RefSeq" id="WP_192790087.1">
    <property type="nucleotide sequence ID" value="NZ_JADBEK010000001.1"/>
</dbReference>
<protein>
    <submittedName>
        <fullName evidence="1">Uncharacterized protein</fullName>
    </submittedName>
</protein>
<organism evidence="1 2">
    <name type="scientific">Nonomuraea angiospora</name>
    <dbReference type="NCBI Taxonomy" id="46172"/>
    <lineage>
        <taxon>Bacteria</taxon>
        <taxon>Bacillati</taxon>
        <taxon>Actinomycetota</taxon>
        <taxon>Actinomycetes</taxon>
        <taxon>Streptosporangiales</taxon>
        <taxon>Streptosporangiaceae</taxon>
        <taxon>Nonomuraea</taxon>
    </lineage>
</organism>
<gene>
    <name evidence="1" type="ORF">H4W80_008439</name>
</gene>
<evidence type="ECO:0000313" key="1">
    <source>
        <dbReference type="EMBL" id="MBE1590181.1"/>
    </source>
</evidence>
<evidence type="ECO:0000313" key="2">
    <source>
        <dbReference type="Proteomes" id="UP000633509"/>
    </source>
</evidence>
<name>A0ABR9MB93_9ACTN</name>
<reference evidence="1 2" key="1">
    <citation type="submission" date="2020-10" db="EMBL/GenBank/DDBJ databases">
        <title>Sequencing the genomes of 1000 actinobacteria strains.</title>
        <authorList>
            <person name="Klenk H.-P."/>
        </authorList>
    </citation>
    <scope>NUCLEOTIDE SEQUENCE [LARGE SCALE GENOMIC DNA]</scope>
    <source>
        <strain evidence="1 2">DSM 43173</strain>
    </source>
</reference>
<dbReference type="Proteomes" id="UP000633509">
    <property type="component" value="Unassembled WGS sequence"/>
</dbReference>
<accession>A0ABR9MB93</accession>
<sequence length="154" mass="15864">MAAVAMSDQATDPAAPPALFIRPRAAAATWLSKGGQQVVGSLFAGGAGQAVEAGEDGQVLVPGQVLVQGGELAGHGHPGPDRVPLAVRELRELLKDPKVRTIRLAGVAFDLDRARPWQAATCSTPTAAAVRVNCCDRTLSGSSASNTHIHDKRG</sequence>
<keyword evidence="2" id="KW-1185">Reference proteome</keyword>
<comment type="caution">
    <text evidence="1">The sequence shown here is derived from an EMBL/GenBank/DDBJ whole genome shotgun (WGS) entry which is preliminary data.</text>
</comment>